<evidence type="ECO:0000259" key="1">
    <source>
        <dbReference type="PROSITE" id="PS51819"/>
    </source>
</evidence>
<evidence type="ECO:0000313" key="3">
    <source>
        <dbReference type="Proteomes" id="UP000440668"/>
    </source>
</evidence>
<dbReference type="Pfam" id="PF00903">
    <property type="entry name" value="Glyoxalase"/>
    <property type="match status" value="1"/>
</dbReference>
<dbReference type="SUPFAM" id="SSF54593">
    <property type="entry name" value="Glyoxalase/Bleomycin resistance protein/Dihydroxybiphenyl dioxygenase"/>
    <property type="match status" value="1"/>
</dbReference>
<feature type="domain" description="VOC" evidence="1">
    <location>
        <begin position="16"/>
        <end position="134"/>
    </location>
</feature>
<dbReference type="PANTHER" id="PTHR34109:SF1">
    <property type="entry name" value="VOC DOMAIN-CONTAINING PROTEIN"/>
    <property type="match status" value="1"/>
</dbReference>
<dbReference type="Proteomes" id="UP000440668">
    <property type="component" value="Unassembled WGS sequence"/>
</dbReference>
<dbReference type="PROSITE" id="PS51819">
    <property type="entry name" value="VOC"/>
    <property type="match status" value="1"/>
</dbReference>
<gene>
    <name evidence="2" type="ORF">GJV82_04965</name>
</gene>
<accession>A0A6N7ZG56</accession>
<dbReference type="InterPro" id="IPR004360">
    <property type="entry name" value="Glyas_Fos-R_dOase_dom"/>
</dbReference>
<dbReference type="RefSeq" id="WP_155098452.1">
    <property type="nucleotide sequence ID" value="NZ_WMKA01000007.1"/>
</dbReference>
<evidence type="ECO:0000313" key="2">
    <source>
        <dbReference type="EMBL" id="MTG88302.1"/>
    </source>
</evidence>
<dbReference type="InterPro" id="IPR029068">
    <property type="entry name" value="Glyas_Bleomycin-R_OHBP_Dase"/>
</dbReference>
<dbReference type="AlphaFoldDB" id="A0A6N7ZG56"/>
<dbReference type="EMBL" id="WMKA01000007">
    <property type="protein sequence ID" value="MTG88302.1"/>
    <property type="molecule type" value="Genomic_DNA"/>
</dbReference>
<dbReference type="PANTHER" id="PTHR34109">
    <property type="entry name" value="BNAUNNG04460D PROTEIN-RELATED"/>
    <property type="match status" value="1"/>
</dbReference>
<dbReference type="Gene3D" id="3.30.720.120">
    <property type="match status" value="1"/>
</dbReference>
<proteinExistence type="predicted"/>
<name>A0A6N7ZG56_9MICO</name>
<reference evidence="2 3" key="1">
    <citation type="submission" date="2019-11" db="EMBL/GenBank/DDBJ databases">
        <title>Cellulosimicrobium composti sp. nov. isolated from a compost.</title>
        <authorList>
            <person name="Yang Y."/>
        </authorList>
    </citation>
    <scope>NUCLEOTIDE SEQUENCE [LARGE SCALE GENOMIC DNA]</scope>
    <source>
        <strain evidence="2 3">BIT-GX5</strain>
    </source>
</reference>
<sequence>MPPTPSTPAVPPAPAGSNSVNPFVCTHDAVGLLAFLVDVLDAHEVHEARTLDADGLVLHSELLVGDSTLTVADRKPGWPWTPALTRVYVHDAAATIARARACGARVVTEPTDFFGDILARFADPFGNLWWVYQHDPARTGWGDVDDTGSADHDTGGTTAEESWETFTTPALEYVHATLVAAMEGLRDPRA</sequence>
<dbReference type="InterPro" id="IPR037523">
    <property type="entry name" value="VOC_core"/>
</dbReference>
<protein>
    <submittedName>
        <fullName evidence="2">Glyoxalase</fullName>
    </submittedName>
</protein>
<dbReference type="Gene3D" id="3.30.720.110">
    <property type="match status" value="1"/>
</dbReference>
<comment type="caution">
    <text evidence="2">The sequence shown here is derived from an EMBL/GenBank/DDBJ whole genome shotgun (WGS) entry which is preliminary data.</text>
</comment>
<organism evidence="2 3">
    <name type="scientific">Cellulosimicrobium composti</name>
    <dbReference type="NCBI Taxonomy" id="2672572"/>
    <lineage>
        <taxon>Bacteria</taxon>
        <taxon>Bacillati</taxon>
        <taxon>Actinomycetota</taxon>
        <taxon>Actinomycetes</taxon>
        <taxon>Micrococcales</taxon>
        <taxon>Promicromonosporaceae</taxon>
        <taxon>Cellulosimicrobium</taxon>
    </lineage>
</organism>